<gene>
    <name evidence="7" type="ORF">P168DRAFT_316308</name>
</gene>
<keyword evidence="4 5" id="KW-0472">Membrane</keyword>
<comment type="caution">
    <text evidence="7">The sequence shown here is derived from an EMBL/GenBank/DDBJ whole genome shotgun (WGS) entry which is preliminary data.</text>
</comment>
<evidence type="ECO:0000256" key="4">
    <source>
        <dbReference type="ARBA" id="ARBA00023136"/>
    </source>
</evidence>
<keyword evidence="2 5" id="KW-0812">Transmembrane</keyword>
<feature type="transmembrane region" description="Helical" evidence="5">
    <location>
        <begin position="450"/>
        <end position="472"/>
    </location>
</feature>
<dbReference type="InterPro" id="IPR050524">
    <property type="entry name" value="APC_YAT"/>
</dbReference>
<comment type="subcellular location">
    <subcellularLocation>
        <location evidence="1">Membrane</location>
        <topology evidence="1">Multi-pass membrane protein</topology>
    </subcellularLocation>
</comment>
<dbReference type="Pfam" id="PF00324">
    <property type="entry name" value="AA_permease"/>
    <property type="match status" value="1"/>
</dbReference>
<feature type="transmembrane region" description="Helical" evidence="5">
    <location>
        <begin position="344"/>
        <end position="364"/>
    </location>
</feature>
<feature type="transmembrane region" description="Helical" evidence="5">
    <location>
        <begin position="155"/>
        <end position="176"/>
    </location>
</feature>
<dbReference type="PANTHER" id="PTHR43341">
    <property type="entry name" value="AMINO ACID PERMEASE"/>
    <property type="match status" value="1"/>
</dbReference>
<dbReference type="GeneID" id="36547520"/>
<name>A0A2I1D8T5_ASPC2</name>
<protein>
    <submittedName>
        <fullName evidence="7">Amino acid permease</fullName>
    </submittedName>
</protein>
<reference evidence="7" key="1">
    <citation type="submission" date="2016-12" db="EMBL/GenBank/DDBJ databases">
        <title>The genomes of Aspergillus section Nigri reveals drivers in fungal speciation.</title>
        <authorList>
            <consortium name="DOE Joint Genome Institute"/>
            <person name="Vesth T.C."/>
            <person name="Nybo J."/>
            <person name="Theobald S."/>
            <person name="Brandl J."/>
            <person name="Frisvad J.C."/>
            <person name="Nielsen K.F."/>
            <person name="Lyhne E.K."/>
            <person name="Kogle M.E."/>
            <person name="Kuo A."/>
            <person name="Riley R."/>
            <person name="Clum A."/>
            <person name="Nolan M."/>
            <person name="Lipzen A."/>
            <person name="Salamov A."/>
            <person name="Henrissat B."/>
            <person name="Wiebenga A."/>
            <person name="De vries R.P."/>
            <person name="Grigoriev I.V."/>
            <person name="Mortensen U.H."/>
            <person name="Andersen M.R."/>
            <person name="Baker S.E."/>
        </authorList>
    </citation>
    <scope>NUCLEOTIDE SEQUENCE</scope>
    <source>
        <strain evidence="7">IBT 28561</strain>
    </source>
</reference>
<evidence type="ECO:0000256" key="3">
    <source>
        <dbReference type="ARBA" id="ARBA00022989"/>
    </source>
</evidence>
<keyword evidence="3 5" id="KW-1133">Transmembrane helix</keyword>
<dbReference type="AlphaFoldDB" id="A0A2I1D8T5"/>
<feature type="transmembrane region" description="Helical" evidence="5">
    <location>
        <begin position="376"/>
        <end position="397"/>
    </location>
</feature>
<feature type="domain" description="Amino acid permease/ SLC12A" evidence="6">
    <location>
        <begin position="21"/>
        <end position="478"/>
    </location>
</feature>
<feature type="transmembrane region" description="Helical" evidence="5">
    <location>
        <begin position="245"/>
        <end position="268"/>
    </location>
</feature>
<dbReference type="PANTHER" id="PTHR43341:SF45">
    <property type="entry name" value="AMINO ACID TRANSPORTER (EUROFUNG)"/>
    <property type="match status" value="1"/>
</dbReference>
<evidence type="ECO:0000256" key="5">
    <source>
        <dbReference type="SAM" id="Phobius"/>
    </source>
</evidence>
<dbReference type="GO" id="GO:0015171">
    <property type="term" value="F:amino acid transmembrane transporter activity"/>
    <property type="evidence" value="ECO:0007669"/>
    <property type="project" value="TreeGrafter"/>
</dbReference>
<proteinExistence type="predicted"/>
<dbReference type="EMBL" id="MSFM01000003">
    <property type="protein sequence ID" value="PKY06295.1"/>
    <property type="molecule type" value="Genomic_DNA"/>
</dbReference>
<dbReference type="OrthoDB" id="3900342at2759"/>
<evidence type="ECO:0000313" key="8">
    <source>
        <dbReference type="Proteomes" id="UP000234254"/>
    </source>
</evidence>
<feature type="transmembrane region" description="Helical" evidence="5">
    <location>
        <begin position="417"/>
        <end position="438"/>
    </location>
</feature>
<sequence>MIGRCHSYFPLQRTIITYDPAIGGAINTGLMIGAGNALAKAGPASLLISHTTVGMLVYLVLCALGEVASWFPVSSTVAGNAQRCCDPALGFTLGYWLKFIVITPNQLTAAALVASYWVDAETLNPGIWIAIFLTVIIAANYWGDRFFGQYEFILSTFKIVVVLGLLILSLVLALGGGPDHDRKGFRYWKNHGAFAGERTHIGRLRAICRTMPSATFTYSGSELIGVSILHSHNPRRAAARAIQLTFYRILVLNLVGIILLGMLVPYNLDDLALTSTDKVTTASAFVVAVQGAHAAVLLHFLNACLLLFVLSSANQALWVATRILHGLAIDHNAPALLSQTGSTGTPIVALGVCSVLSSLAYLNISGDSRTLFDQFVNMSTMFSLLAWISILVTHLAFLRARKAQSVPDKALAFKAPLGAVGSAVALAFCVLIIVIRSFDIVDPGASIRRFDYIAFLTSYLTIPLYVCLIAGYKGFTRCESVSPSEVDLGVVKDETEGSEDVIVQCTRDVSCTRIHRDEKPSRRSWPRARRSQA</sequence>
<dbReference type="Gene3D" id="1.20.1740.10">
    <property type="entry name" value="Amino acid/polyamine transporter I"/>
    <property type="match status" value="1"/>
</dbReference>
<dbReference type="Proteomes" id="UP000234254">
    <property type="component" value="Unassembled WGS sequence"/>
</dbReference>
<dbReference type="PIRSF" id="PIRSF006060">
    <property type="entry name" value="AA_transporter"/>
    <property type="match status" value="1"/>
</dbReference>
<feature type="transmembrane region" description="Helical" evidence="5">
    <location>
        <begin position="93"/>
        <end position="118"/>
    </location>
</feature>
<dbReference type="GO" id="GO:0016020">
    <property type="term" value="C:membrane"/>
    <property type="evidence" value="ECO:0007669"/>
    <property type="project" value="UniProtKB-SubCell"/>
</dbReference>
<evidence type="ECO:0000256" key="1">
    <source>
        <dbReference type="ARBA" id="ARBA00004141"/>
    </source>
</evidence>
<feature type="transmembrane region" description="Helical" evidence="5">
    <location>
        <begin position="280"/>
        <end position="298"/>
    </location>
</feature>
<dbReference type="InterPro" id="IPR004841">
    <property type="entry name" value="AA-permease/SLC12A_dom"/>
</dbReference>
<dbReference type="RefSeq" id="XP_024694889.1">
    <property type="nucleotide sequence ID" value="XM_024839996.1"/>
</dbReference>
<feature type="transmembrane region" description="Helical" evidence="5">
    <location>
        <begin position="125"/>
        <end position="143"/>
    </location>
</feature>
<organism evidence="7 8">
    <name type="scientific">Aspergillus campestris (strain IBT 28561)</name>
    <dbReference type="NCBI Taxonomy" id="1392248"/>
    <lineage>
        <taxon>Eukaryota</taxon>
        <taxon>Fungi</taxon>
        <taxon>Dikarya</taxon>
        <taxon>Ascomycota</taxon>
        <taxon>Pezizomycotina</taxon>
        <taxon>Eurotiomycetes</taxon>
        <taxon>Eurotiomycetidae</taxon>
        <taxon>Eurotiales</taxon>
        <taxon>Aspergillaceae</taxon>
        <taxon>Aspergillus</taxon>
        <taxon>Aspergillus subgen. Circumdati</taxon>
    </lineage>
</organism>
<accession>A0A2I1D8T5</accession>
<feature type="transmembrane region" description="Helical" evidence="5">
    <location>
        <begin position="55"/>
        <end position="73"/>
    </location>
</feature>
<keyword evidence="8" id="KW-1185">Reference proteome</keyword>
<evidence type="ECO:0000256" key="2">
    <source>
        <dbReference type="ARBA" id="ARBA00022692"/>
    </source>
</evidence>
<evidence type="ECO:0000313" key="7">
    <source>
        <dbReference type="EMBL" id="PKY06295.1"/>
    </source>
</evidence>
<evidence type="ECO:0000259" key="6">
    <source>
        <dbReference type="Pfam" id="PF00324"/>
    </source>
</evidence>
<dbReference type="VEuPathDB" id="FungiDB:P168DRAFT_316308"/>